<protein>
    <submittedName>
        <fullName evidence="1">Endonuclease domain-containing protein</fullName>
    </submittedName>
</protein>
<evidence type="ECO:0000313" key="2">
    <source>
        <dbReference type="Proteomes" id="UP001595909"/>
    </source>
</evidence>
<sequence>MDLSTPFRGSAAVRAGATTRRRLDGPTFDRLGYDTYVAAATVLDLRGRATAAALAVPGSVVGGHAAADILGADCAPRNAIVELVVGRRRVRPRAGVRLRQDVLTDEEVTPYEGVTVTSPLRTMFDLACTLDHDEAVVAVDALAHRYRLDPGLLLAYPAARENPRGGRRFAAVVADADARAESRPETLARLLMRRAGLTPTPQLPVYDAWGVFVGRLDFAWEDCKLGGEYQGDHHRTDRDQWLRDASRTADFASCGWSILPITSDDVFRRPAEFVRRTRAAVDARRRELAARSR</sequence>
<dbReference type="GO" id="GO:0004519">
    <property type="term" value="F:endonuclease activity"/>
    <property type="evidence" value="ECO:0007669"/>
    <property type="project" value="UniProtKB-KW"/>
</dbReference>
<keyword evidence="1" id="KW-0378">Hydrolase</keyword>
<proteinExistence type="predicted"/>
<dbReference type="Proteomes" id="UP001595909">
    <property type="component" value="Unassembled WGS sequence"/>
</dbReference>
<dbReference type="RefSeq" id="WP_274191178.1">
    <property type="nucleotide sequence ID" value="NZ_BAABHN010000068.1"/>
</dbReference>
<reference evidence="2" key="1">
    <citation type="journal article" date="2019" name="Int. J. Syst. Evol. Microbiol.">
        <title>The Global Catalogue of Microorganisms (GCM) 10K type strain sequencing project: providing services to taxonomists for standard genome sequencing and annotation.</title>
        <authorList>
            <consortium name="The Broad Institute Genomics Platform"/>
            <consortium name="The Broad Institute Genome Sequencing Center for Infectious Disease"/>
            <person name="Wu L."/>
            <person name="Ma J."/>
        </authorList>
    </citation>
    <scope>NUCLEOTIDE SEQUENCE [LARGE SCALE GENOMIC DNA]</scope>
    <source>
        <strain evidence="2">CCUG 50347</strain>
    </source>
</reference>
<accession>A0ABV9RSX1</accession>
<dbReference type="Gene3D" id="3.40.960.10">
    <property type="entry name" value="VSR Endonuclease"/>
    <property type="match status" value="1"/>
</dbReference>
<name>A0ABV9RSX1_9PSEU</name>
<dbReference type="InterPro" id="IPR011335">
    <property type="entry name" value="Restrct_endonuc-II-like"/>
</dbReference>
<dbReference type="EMBL" id="JBHSIM010000068">
    <property type="protein sequence ID" value="MFC4836640.1"/>
    <property type="molecule type" value="Genomic_DNA"/>
</dbReference>
<keyword evidence="1" id="KW-0540">Nuclease</keyword>
<organism evidence="1 2">
    <name type="scientific">Actinomycetospora chibensis</name>
    <dbReference type="NCBI Taxonomy" id="663606"/>
    <lineage>
        <taxon>Bacteria</taxon>
        <taxon>Bacillati</taxon>
        <taxon>Actinomycetota</taxon>
        <taxon>Actinomycetes</taxon>
        <taxon>Pseudonocardiales</taxon>
        <taxon>Pseudonocardiaceae</taxon>
        <taxon>Actinomycetospora</taxon>
    </lineage>
</organism>
<keyword evidence="2" id="KW-1185">Reference proteome</keyword>
<comment type="caution">
    <text evidence="1">The sequence shown here is derived from an EMBL/GenBank/DDBJ whole genome shotgun (WGS) entry which is preliminary data.</text>
</comment>
<dbReference type="SUPFAM" id="SSF52980">
    <property type="entry name" value="Restriction endonuclease-like"/>
    <property type="match status" value="1"/>
</dbReference>
<evidence type="ECO:0000313" key="1">
    <source>
        <dbReference type="EMBL" id="MFC4836640.1"/>
    </source>
</evidence>
<gene>
    <name evidence="1" type="ORF">ACFPEL_29850</name>
</gene>
<keyword evidence="1" id="KW-0255">Endonuclease</keyword>